<dbReference type="Pfam" id="PF00300">
    <property type="entry name" value="His_Phos_1"/>
    <property type="match status" value="1"/>
</dbReference>
<accession>A0AAV8UGZ9</accession>
<dbReference type="PROSITE" id="PS00175">
    <property type="entry name" value="PG_MUTASE"/>
    <property type="match status" value="1"/>
</dbReference>
<evidence type="ECO:0000256" key="1">
    <source>
        <dbReference type="PIRSR" id="PIRSR613078-2"/>
    </source>
</evidence>
<comment type="caution">
    <text evidence="2">The sequence shown here is derived from an EMBL/GenBank/DDBJ whole genome shotgun (WGS) entry which is preliminary data.</text>
</comment>
<dbReference type="AlphaFoldDB" id="A0AAV8UGZ9"/>
<dbReference type="SMART" id="SM00855">
    <property type="entry name" value="PGAM"/>
    <property type="match status" value="1"/>
</dbReference>
<evidence type="ECO:0008006" key="4">
    <source>
        <dbReference type="Google" id="ProtNLM"/>
    </source>
</evidence>
<feature type="binding site" evidence="1">
    <location>
        <begin position="19"/>
        <end position="26"/>
    </location>
    <ligand>
        <name>substrate</name>
    </ligand>
</feature>
<gene>
    <name evidence="2" type="ORF">NDN08_003979</name>
</gene>
<feature type="binding site" evidence="1">
    <location>
        <position position="70"/>
    </location>
    <ligand>
        <name>substrate</name>
    </ligand>
</feature>
<dbReference type="Gene3D" id="3.40.50.1240">
    <property type="entry name" value="Phosphoglycerate mutase-like"/>
    <property type="match status" value="1"/>
</dbReference>
<reference evidence="2 3" key="1">
    <citation type="journal article" date="2023" name="Nat. Commun.">
        <title>Origin of minicircular mitochondrial genomes in red algae.</title>
        <authorList>
            <person name="Lee Y."/>
            <person name="Cho C.H."/>
            <person name="Lee Y.M."/>
            <person name="Park S.I."/>
            <person name="Yang J.H."/>
            <person name="West J.A."/>
            <person name="Bhattacharya D."/>
            <person name="Yoon H.S."/>
        </authorList>
    </citation>
    <scope>NUCLEOTIDE SEQUENCE [LARGE SCALE GENOMIC DNA]</scope>
    <source>
        <strain evidence="2 3">CCMP1338</strain>
        <tissue evidence="2">Whole cell</tissue>
    </source>
</reference>
<dbReference type="SUPFAM" id="SSF53254">
    <property type="entry name" value="Phosphoglycerate mutase-like"/>
    <property type="match status" value="1"/>
</dbReference>
<dbReference type="EMBL" id="JAMWBK010000010">
    <property type="protein sequence ID" value="KAJ8901773.1"/>
    <property type="molecule type" value="Genomic_DNA"/>
</dbReference>
<dbReference type="InterPro" id="IPR013078">
    <property type="entry name" value="His_Pase_superF_clade-1"/>
</dbReference>
<dbReference type="PANTHER" id="PTHR48100">
    <property type="entry name" value="BROAD-SPECIFICITY PHOSPHATASE YOR283W-RELATED"/>
    <property type="match status" value="1"/>
</dbReference>
<dbReference type="Proteomes" id="UP001157974">
    <property type="component" value="Unassembled WGS sequence"/>
</dbReference>
<keyword evidence="3" id="KW-1185">Reference proteome</keyword>
<organism evidence="2 3">
    <name type="scientific">Rhodosorus marinus</name>
    <dbReference type="NCBI Taxonomy" id="101924"/>
    <lineage>
        <taxon>Eukaryota</taxon>
        <taxon>Rhodophyta</taxon>
        <taxon>Stylonematophyceae</taxon>
        <taxon>Stylonematales</taxon>
        <taxon>Stylonemataceae</taxon>
        <taxon>Rhodosorus</taxon>
    </lineage>
</organism>
<dbReference type="PANTHER" id="PTHR48100:SF10">
    <property type="entry name" value="2-CARBOXY-D-ARABINITOL-1-PHOSPHATASE-RELATED"/>
    <property type="match status" value="1"/>
</dbReference>
<dbReference type="GO" id="GO:0016791">
    <property type="term" value="F:phosphatase activity"/>
    <property type="evidence" value="ECO:0007669"/>
    <property type="project" value="TreeGrafter"/>
</dbReference>
<name>A0AAV8UGZ9_9RHOD</name>
<dbReference type="CDD" id="cd07067">
    <property type="entry name" value="HP_PGM_like"/>
    <property type="match status" value="1"/>
</dbReference>
<dbReference type="InterPro" id="IPR029033">
    <property type="entry name" value="His_PPase_superfam"/>
</dbReference>
<proteinExistence type="predicted"/>
<dbReference type="InterPro" id="IPR001345">
    <property type="entry name" value="PG/BPGM_mutase_AS"/>
</dbReference>
<dbReference type="InterPro" id="IPR050275">
    <property type="entry name" value="PGM_Phosphatase"/>
</dbReference>
<protein>
    <recommendedName>
        <fullName evidence="4">Phosphoglycerate mutase (2,3-diphosphoglycerate-dependent)</fullName>
    </recommendedName>
</protein>
<evidence type="ECO:0000313" key="3">
    <source>
        <dbReference type="Proteomes" id="UP001157974"/>
    </source>
</evidence>
<evidence type="ECO:0000313" key="2">
    <source>
        <dbReference type="EMBL" id="KAJ8901773.1"/>
    </source>
</evidence>
<sequence>MGMLSKETVENRRLCLLVRHGQTDWNSQGRVQGQIDESRLLPKGEEQARMVGRYLKGVQFDRVYSSPLNRAKRTSEIALKEMSGRLTKDDIIFMDELKEIKLPWQGMFKSDILSKYPEYETYHNSPDELEVDGFTPVHDLHDQTEAAWREILSSEFDCCLVIAHNQTNRALLGKAMGLPVSRHHSFSQNNCCFNLIESRNGDLRLLWSNVSHDGVYVPTKQPPKDHIRLEMRSMAGLETIMKIDGEEYNFEDGSCSELLDRVQTSSSGHVVLMGNSLSDFCAEVMQMPSLKLGDGGVASILLNRNDPSICPHLEAAFSAVMVEPVYSALDMRET</sequence>